<name>A0A944M9C3_9GAMM</name>
<accession>A0A944M9C3</accession>
<evidence type="ECO:0000313" key="2">
    <source>
        <dbReference type="Proteomes" id="UP000770889"/>
    </source>
</evidence>
<evidence type="ECO:0000313" key="1">
    <source>
        <dbReference type="EMBL" id="MBT2989485.1"/>
    </source>
</evidence>
<comment type="caution">
    <text evidence="1">The sequence shown here is derived from an EMBL/GenBank/DDBJ whole genome shotgun (WGS) entry which is preliminary data.</text>
</comment>
<proteinExistence type="predicted"/>
<reference evidence="1 2" key="1">
    <citation type="submission" date="2021-05" db="EMBL/GenBank/DDBJ databases">
        <title>Genetic and Functional Diversity in Clade A Lucinid endosymbionts from the Bahamas.</title>
        <authorList>
            <person name="Giani N.M."/>
            <person name="Engel A.S."/>
            <person name="Campbell B.J."/>
        </authorList>
    </citation>
    <scope>NUCLEOTIDE SEQUENCE [LARGE SCALE GENOMIC DNA]</scope>
    <source>
        <strain evidence="1">LUC16012Gg_MoonRockCtena</strain>
    </source>
</reference>
<organism evidence="1 2">
    <name type="scientific">Candidatus Thiodiazotropha taylori</name>
    <dbReference type="NCBI Taxonomy" id="2792791"/>
    <lineage>
        <taxon>Bacteria</taxon>
        <taxon>Pseudomonadati</taxon>
        <taxon>Pseudomonadota</taxon>
        <taxon>Gammaproteobacteria</taxon>
        <taxon>Chromatiales</taxon>
        <taxon>Sedimenticolaceae</taxon>
        <taxon>Candidatus Thiodiazotropha</taxon>
    </lineage>
</organism>
<dbReference type="EMBL" id="JAHHGM010000009">
    <property type="protein sequence ID" value="MBT2989485.1"/>
    <property type="molecule type" value="Genomic_DNA"/>
</dbReference>
<dbReference type="AlphaFoldDB" id="A0A944M9C3"/>
<sequence>MRQLIDRARREIPFNLPEEVLCGDSCQGCSSKLLIYLENELDGWESELAKGKVPDLRDLSRLAGKCKKIAGVLQRNRLLEKLPAG</sequence>
<dbReference type="Proteomes" id="UP000770889">
    <property type="component" value="Unassembled WGS sequence"/>
</dbReference>
<protein>
    <submittedName>
        <fullName evidence="1">Uncharacterized protein</fullName>
    </submittedName>
</protein>
<gene>
    <name evidence="1" type="ORF">KME65_11030</name>
</gene>